<dbReference type="PANTHER" id="PTHR34239:SF2">
    <property type="entry name" value="TRANSPOSABLE ELEMENT P TRANSPOSASE_THAP9 CONSERVED DOMAIN-CONTAINING PROTEIN"/>
    <property type="match status" value="1"/>
</dbReference>
<feature type="region of interest" description="Disordered" evidence="1">
    <location>
        <begin position="29"/>
        <end position="88"/>
    </location>
</feature>
<evidence type="ECO:0000256" key="1">
    <source>
        <dbReference type="SAM" id="MobiDB-lite"/>
    </source>
</evidence>
<comment type="caution">
    <text evidence="2">The sequence shown here is derived from an EMBL/GenBank/DDBJ whole genome shotgun (WGS) entry which is preliminary data.</text>
</comment>
<accession>A0A8S4G967</accession>
<evidence type="ECO:0000313" key="2">
    <source>
        <dbReference type="EMBL" id="CAG9137633.1"/>
    </source>
</evidence>
<keyword evidence="3" id="KW-1185">Reference proteome</keyword>
<proteinExistence type="predicted"/>
<organism evidence="2 3">
    <name type="scientific">Plutella xylostella</name>
    <name type="common">Diamondback moth</name>
    <name type="synonym">Plutella maculipennis</name>
    <dbReference type="NCBI Taxonomy" id="51655"/>
    <lineage>
        <taxon>Eukaryota</taxon>
        <taxon>Metazoa</taxon>
        <taxon>Ecdysozoa</taxon>
        <taxon>Arthropoda</taxon>
        <taxon>Hexapoda</taxon>
        <taxon>Insecta</taxon>
        <taxon>Pterygota</taxon>
        <taxon>Neoptera</taxon>
        <taxon>Endopterygota</taxon>
        <taxon>Lepidoptera</taxon>
        <taxon>Glossata</taxon>
        <taxon>Ditrysia</taxon>
        <taxon>Yponomeutoidea</taxon>
        <taxon>Plutellidae</taxon>
        <taxon>Plutella</taxon>
    </lineage>
</organism>
<protein>
    <submittedName>
        <fullName evidence="2">(diamondback moth) hypothetical protein</fullName>
    </submittedName>
</protein>
<sequence>MSKRKQTVSLEDDLGRLYRKMKKFEKKIRSCKENVEEPPEPDPGEGTSGAAPGGADLDMPELWLATPEHDAPDAYPAPTPAPGPAAATVHDMLQQDPPGEIYATNQQQLLDAGAPVEQSLEELISSLPAPPLAGEDNMPDTVDPVNLDDEILKILGEDPSSTTKYGPEIRKELASRLQHIATEGLSKESRTELIRKYPLPSNCLSVGAPSLNPELKLNLQENSIKRDKGIESKQSQMASAISCLTEVISSHLNSKERNNTILQKLMDAARILCDIQHGDSVTRRNFIVFGVRNDMQEPLRRTKIDTFLFGENLPETLRSAKAVNKSSAELKVRKQQEFNKQNKICSKSKFKPQGCSRAQASRSGDGAPAALPERACPPRAATPPGPARACIQDVVDSAATAAAAAPAILDPVNSPERQIHASLTLAAAVLSARRSPDAARHQAR</sequence>
<dbReference type="EMBL" id="CAJHNJ030000371">
    <property type="protein sequence ID" value="CAG9137633.1"/>
    <property type="molecule type" value="Genomic_DNA"/>
</dbReference>
<name>A0A8S4G967_PLUXY</name>
<reference evidence="2" key="1">
    <citation type="submission" date="2020-11" db="EMBL/GenBank/DDBJ databases">
        <authorList>
            <person name="Whiteford S."/>
        </authorList>
    </citation>
    <scope>NUCLEOTIDE SEQUENCE</scope>
</reference>
<feature type="region of interest" description="Disordered" evidence="1">
    <location>
        <begin position="355"/>
        <end position="387"/>
    </location>
</feature>
<dbReference type="PANTHER" id="PTHR34239">
    <property type="entry name" value="APPLE DOMAIN-CONTAINING PROTEIN"/>
    <property type="match status" value="1"/>
</dbReference>
<dbReference type="Proteomes" id="UP000653454">
    <property type="component" value="Unassembled WGS sequence"/>
</dbReference>
<evidence type="ECO:0000313" key="3">
    <source>
        <dbReference type="Proteomes" id="UP000653454"/>
    </source>
</evidence>
<gene>
    <name evidence="2" type="ORF">PLXY2_LOCUS15887</name>
</gene>
<dbReference type="AlphaFoldDB" id="A0A8S4G967"/>